<keyword evidence="2" id="KW-0540">Nuclease</keyword>
<dbReference type="Proteomes" id="UP000224873">
    <property type="component" value="Segment"/>
</dbReference>
<keyword evidence="2" id="KW-0378">Hydrolase</keyword>
<sequence length="200" mass="23252">MGVQERGGNLMEEYWKDIIGYERYYQVSNLGNVRSLDRKITWKNSFRNISGKTQRLIEHKSGYIRVGLNKNGKKKYHNVHRLVALTFIDNPEEKQEVNHIDGNKDNNRCENLEWCTRSENIKHAVKTGLMTHLKENSTIMRKKVIQMDLNRNPISVFDSLSEASKETGISKTYISQIANGTRNNPSKFYWQFAVPVEDGE</sequence>
<keyword evidence="2" id="KW-0255">Endonuclease</keyword>
<organism evidence="2 3">
    <name type="scientific">Lactococcus phage 62502</name>
    <dbReference type="NCBI Taxonomy" id="1868852"/>
    <lineage>
        <taxon>Viruses</taxon>
        <taxon>Duplodnaviria</taxon>
        <taxon>Heunggongvirae</taxon>
        <taxon>Uroviricota</taxon>
        <taxon>Caudoviricetes</taxon>
        <taxon>Vedamuthuvirus</taxon>
        <taxon>Vedamuthuvirus BM13</taxon>
    </lineage>
</organism>
<dbReference type="GO" id="GO:0016788">
    <property type="term" value="F:hydrolase activity, acting on ester bonds"/>
    <property type="evidence" value="ECO:0007669"/>
    <property type="project" value="InterPro"/>
</dbReference>
<dbReference type="Pfam" id="PF13392">
    <property type="entry name" value="HNH_3"/>
    <property type="match status" value="1"/>
</dbReference>
<protein>
    <submittedName>
        <fullName evidence="2">HNH endonuclease</fullName>
    </submittedName>
</protein>
<reference evidence="2 3" key="1">
    <citation type="journal article" date="2017" name="BMC Genomics">
        <title>Genetic and functional characterisation of the lactococcal P335 phage-host interactions.</title>
        <authorList>
            <person name="Mahony J."/>
            <person name="Oliveira J."/>
            <person name="Collins B."/>
            <person name="Hanemaaijer L."/>
            <person name="Lugli G.A."/>
            <person name="Neve H."/>
            <person name="Ventura M."/>
            <person name="Kouwen T.R."/>
            <person name="Cambillau C."/>
            <person name="van Sinderen D."/>
        </authorList>
    </citation>
    <scope>NUCLEOTIDE SEQUENCE [LARGE SCALE GENOMIC DNA]</scope>
</reference>
<dbReference type="InterPro" id="IPR010902">
    <property type="entry name" value="NUMOD4"/>
</dbReference>
<dbReference type="SMART" id="SM00507">
    <property type="entry name" value="HNHc"/>
    <property type="match status" value="1"/>
</dbReference>
<dbReference type="SUPFAM" id="SSF54060">
    <property type="entry name" value="His-Me finger endonucleases"/>
    <property type="match status" value="1"/>
</dbReference>
<dbReference type="GO" id="GO:0004519">
    <property type="term" value="F:endonuclease activity"/>
    <property type="evidence" value="ECO:0007669"/>
    <property type="project" value="UniProtKB-KW"/>
</dbReference>
<dbReference type="Pfam" id="PF07463">
    <property type="entry name" value="NUMOD4"/>
    <property type="match status" value="1"/>
</dbReference>
<name>A0A1P8BL53_9CAUD</name>
<dbReference type="InterPro" id="IPR044925">
    <property type="entry name" value="His-Me_finger_sf"/>
</dbReference>
<dbReference type="CDD" id="cd00093">
    <property type="entry name" value="HTH_XRE"/>
    <property type="match status" value="1"/>
</dbReference>
<gene>
    <name evidence="2" type="ORF">DS62502_21</name>
</gene>
<dbReference type="InterPro" id="IPR010896">
    <property type="entry name" value="NUMOD1"/>
</dbReference>
<dbReference type="InterPro" id="IPR001387">
    <property type="entry name" value="Cro/C1-type_HTH"/>
</dbReference>
<evidence type="ECO:0000259" key="1">
    <source>
        <dbReference type="SMART" id="SM00507"/>
    </source>
</evidence>
<dbReference type="EMBL" id="KX160210">
    <property type="protein sequence ID" value="ANT43617.1"/>
    <property type="molecule type" value="Genomic_DNA"/>
</dbReference>
<proteinExistence type="predicted"/>
<dbReference type="InterPro" id="IPR003615">
    <property type="entry name" value="HNH_nuc"/>
</dbReference>
<dbReference type="Gene3D" id="3.90.75.20">
    <property type="match status" value="1"/>
</dbReference>
<dbReference type="SMART" id="SM00497">
    <property type="entry name" value="IENR1"/>
    <property type="match status" value="1"/>
</dbReference>
<dbReference type="Gene3D" id="1.10.10.10">
    <property type="entry name" value="Winged helix-like DNA-binding domain superfamily/Winged helix DNA-binding domain"/>
    <property type="match status" value="1"/>
</dbReference>
<evidence type="ECO:0000313" key="3">
    <source>
        <dbReference type="Proteomes" id="UP000224873"/>
    </source>
</evidence>
<dbReference type="InterPro" id="IPR003647">
    <property type="entry name" value="Intron_nuc_1_rpt"/>
</dbReference>
<dbReference type="Pfam" id="PF07453">
    <property type="entry name" value="NUMOD1"/>
    <property type="match status" value="1"/>
</dbReference>
<evidence type="ECO:0000313" key="2">
    <source>
        <dbReference type="EMBL" id="ANT43617.1"/>
    </source>
</evidence>
<accession>A0A1P8BL53</accession>
<feature type="domain" description="HNH nuclease" evidence="1">
    <location>
        <begin position="73"/>
        <end position="121"/>
    </location>
</feature>
<dbReference type="InterPro" id="IPR036388">
    <property type="entry name" value="WH-like_DNA-bd_sf"/>
</dbReference>